<dbReference type="Proteomes" id="UP001239111">
    <property type="component" value="Chromosome 1"/>
</dbReference>
<name>A0ACC2PNP0_9HYME</name>
<dbReference type="EMBL" id="CM056741">
    <property type="protein sequence ID" value="KAJ8684929.1"/>
    <property type="molecule type" value="Genomic_DNA"/>
</dbReference>
<keyword evidence="2" id="KW-1185">Reference proteome</keyword>
<protein>
    <submittedName>
        <fullName evidence="1">Uncharacterized protein</fullName>
    </submittedName>
</protein>
<evidence type="ECO:0000313" key="2">
    <source>
        <dbReference type="Proteomes" id="UP001239111"/>
    </source>
</evidence>
<sequence length="277" mass="29800">MKFLIDSGSVVSLVPKNSDHTKPADLVLYAANGTVIRTFGEKALTLDLGLRRSFNWTFIVADVKNAIIGADFIINFKLLIDLHGKRLLDPLTSLKADGVLHEASVYGISTVDKFNVPEGPVGAAYNALLHRHIELTKPNGVPFVGKKSARLTMDGQTIFCDVAAGVVRPYLPKSLRRAAFDVVHGSAHPNLINPQAPVQDLPQPPSTQQQKRQVTFSHPAHSDQFARGGVAVAPSQLAPAPAQAAEELSGRRRPRKQVLCPRSDEAPPSASATSRCG</sequence>
<comment type="caution">
    <text evidence="1">The sequence shown here is derived from an EMBL/GenBank/DDBJ whole genome shotgun (WGS) entry which is preliminary data.</text>
</comment>
<reference evidence="1" key="1">
    <citation type="submission" date="2023-04" db="EMBL/GenBank/DDBJ databases">
        <title>A chromosome-level genome assembly of the parasitoid wasp Eretmocerus hayati.</title>
        <authorList>
            <person name="Zhong Y."/>
            <person name="Liu S."/>
            <person name="Liu Y."/>
        </authorList>
    </citation>
    <scope>NUCLEOTIDE SEQUENCE</scope>
    <source>
        <strain evidence="1">ZJU_SS_LIU_2023</strain>
    </source>
</reference>
<gene>
    <name evidence="1" type="ORF">QAD02_020722</name>
</gene>
<accession>A0ACC2PNP0</accession>
<evidence type="ECO:0000313" key="1">
    <source>
        <dbReference type="EMBL" id="KAJ8684929.1"/>
    </source>
</evidence>
<proteinExistence type="predicted"/>
<organism evidence="1 2">
    <name type="scientific">Eretmocerus hayati</name>
    <dbReference type="NCBI Taxonomy" id="131215"/>
    <lineage>
        <taxon>Eukaryota</taxon>
        <taxon>Metazoa</taxon>
        <taxon>Ecdysozoa</taxon>
        <taxon>Arthropoda</taxon>
        <taxon>Hexapoda</taxon>
        <taxon>Insecta</taxon>
        <taxon>Pterygota</taxon>
        <taxon>Neoptera</taxon>
        <taxon>Endopterygota</taxon>
        <taxon>Hymenoptera</taxon>
        <taxon>Apocrita</taxon>
        <taxon>Proctotrupomorpha</taxon>
        <taxon>Chalcidoidea</taxon>
        <taxon>Aphelinidae</taxon>
        <taxon>Aphelininae</taxon>
        <taxon>Eretmocerus</taxon>
    </lineage>
</organism>